<name>A0A6M0JZ34_9GAMM</name>
<reference evidence="11 12" key="1">
    <citation type="submission" date="2020-02" db="EMBL/GenBank/DDBJ databases">
        <title>Genome sequences of Thiorhodococcus mannitoliphagus and Thiorhodococcus minor, purple sulfur photosynthetic bacteria in the gammaproteobacterial family, Chromatiaceae.</title>
        <authorList>
            <person name="Aviles F.A."/>
            <person name="Meyer T.E."/>
            <person name="Kyndt J.A."/>
        </authorList>
    </citation>
    <scope>NUCLEOTIDE SEQUENCE [LARGE SCALE GENOMIC DNA]</scope>
    <source>
        <strain evidence="11 12">DSM 11518</strain>
    </source>
</reference>
<dbReference type="EMBL" id="JAAIJQ010000034">
    <property type="protein sequence ID" value="NEV62740.1"/>
    <property type="molecule type" value="Genomic_DNA"/>
</dbReference>
<dbReference type="Proteomes" id="UP000483379">
    <property type="component" value="Unassembled WGS sequence"/>
</dbReference>
<evidence type="ECO:0000256" key="4">
    <source>
        <dbReference type="ARBA" id="ARBA00022692"/>
    </source>
</evidence>
<gene>
    <name evidence="9 11" type="primary">tatB</name>
    <name evidence="11" type="ORF">G3446_12705</name>
</gene>
<evidence type="ECO:0000256" key="1">
    <source>
        <dbReference type="ARBA" id="ARBA00004167"/>
    </source>
</evidence>
<dbReference type="GO" id="GO:0043953">
    <property type="term" value="P:protein transport by the Tat complex"/>
    <property type="evidence" value="ECO:0007669"/>
    <property type="project" value="UniProtKB-UniRule"/>
</dbReference>
<dbReference type="Pfam" id="PF02416">
    <property type="entry name" value="TatA_B_E"/>
    <property type="match status" value="1"/>
</dbReference>
<proteinExistence type="inferred from homology"/>
<dbReference type="PRINTS" id="PR01506">
    <property type="entry name" value="TATBPROTEIN"/>
</dbReference>
<evidence type="ECO:0000256" key="8">
    <source>
        <dbReference type="ARBA" id="ARBA00023136"/>
    </source>
</evidence>
<organism evidence="11 12">
    <name type="scientific">Thiorhodococcus minor</name>
    <dbReference type="NCBI Taxonomy" id="57489"/>
    <lineage>
        <taxon>Bacteria</taxon>
        <taxon>Pseudomonadati</taxon>
        <taxon>Pseudomonadota</taxon>
        <taxon>Gammaproteobacteria</taxon>
        <taxon>Chromatiales</taxon>
        <taxon>Chromatiaceae</taxon>
        <taxon>Thiorhodococcus</taxon>
    </lineage>
</organism>
<dbReference type="PANTHER" id="PTHR33162">
    <property type="entry name" value="SEC-INDEPENDENT PROTEIN TRANSLOCASE PROTEIN TATA, CHLOROPLASTIC"/>
    <property type="match status" value="1"/>
</dbReference>
<dbReference type="Gene3D" id="1.20.5.3310">
    <property type="match status" value="1"/>
</dbReference>
<keyword evidence="2 9" id="KW-0813">Transport</keyword>
<keyword evidence="3 9" id="KW-1003">Cell membrane</keyword>
<evidence type="ECO:0000256" key="6">
    <source>
        <dbReference type="ARBA" id="ARBA00022989"/>
    </source>
</evidence>
<dbReference type="AlphaFoldDB" id="A0A6M0JZ34"/>
<keyword evidence="8 9" id="KW-0472">Membrane</keyword>
<dbReference type="InterPro" id="IPR018448">
    <property type="entry name" value="TatB"/>
</dbReference>
<evidence type="ECO:0000256" key="2">
    <source>
        <dbReference type="ARBA" id="ARBA00022448"/>
    </source>
</evidence>
<comment type="function">
    <text evidence="9">Part of the twin-arginine translocation (Tat) system that transports large folded proteins containing a characteristic twin-arginine motif in their signal peptide across membranes. Together with TatC, TatB is part of a receptor directly interacting with Tat signal peptides. TatB may form an oligomeric binding site that transiently accommodates folded Tat precursor proteins before their translocation.</text>
</comment>
<evidence type="ECO:0000313" key="12">
    <source>
        <dbReference type="Proteomes" id="UP000483379"/>
    </source>
</evidence>
<evidence type="ECO:0000256" key="10">
    <source>
        <dbReference type="SAM" id="MobiDB-lite"/>
    </source>
</evidence>
<dbReference type="RefSeq" id="WP_164453209.1">
    <property type="nucleotide sequence ID" value="NZ_JAAIJQ010000034.1"/>
</dbReference>
<evidence type="ECO:0000256" key="3">
    <source>
        <dbReference type="ARBA" id="ARBA00022475"/>
    </source>
</evidence>
<comment type="subunit">
    <text evidence="9">The Tat system comprises two distinct complexes: a TatABC complex, containing multiple copies of TatA, TatB and TatC subunits, and a separate TatA complex, containing only TatA subunits. Substrates initially bind to the TatABC complex, which probably triggers association of the separate TatA complex to form the active translocon.</text>
</comment>
<keyword evidence="7 9" id="KW-0811">Translocation</keyword>
<dbReference type="NCBIfam" id="TIGR01410">
    <property type="entry name" value="tatB"/>
    <property type="match status" value="1"/>
</dbReference>
<comment type="similarity">
    <text evidence="9">Belongs to the TatB family.</text>
</comment>
<comment type="caution">
    <text evidence="11">The sequence shown here is derived from an EMBL/GenBank/DDBJ whole genome shotgun (WGS) entry which is preliminary data.</text>
</comment>
<feature type="region of interest" description="Disordered" evidence="10">
    <location>
        <begin position="62"/>
        <end position="114"/>
    </location>
</feature>
<keyword evidence="12" id="KW-1185">Reference proteome</keyword>
<accession>A0A6M0JZ34</accession>
<dbReference type="HAMAP" id="MF_00237">
    <property type="entry name" value="TatB"/>
    <property type="match status" value="1"/>
</dbReference>
<comment type="subcellular location">
    <subcellularLocation>
        <location evidence="9">Cell membrane</location>
        <topology evidence="9">Single-pass membrane protein</topology>
    </subcellularLocation>
    <subcellularLocation>
        <location evidence="1">Membrane</location>
        <topology evidence="1">Single-pass membrane protein</topology>
    </subcellularLocation>
</comment>
<evidence type="ECO:0000256" key="5">
    <source>
        <dbReference type="ARBA" id="ARBA00022927"/>
    </source>
</evidence>
<dbReference type="PANTHER" id="PTHR33162:SF1">
    <property type="entry name" value="SEC-INDEPENDENT PROTEIN TRANSLOCASE PROTEIN TATA, CHLOROPLASTIC"/>
    <property type="match status" value="1"/>
</dbReference>
<dbReference type="GO" id="GO:0008320">
    <property type="term" value="F:protein transmembrane transporter activity"/>
    <property type="evidence" value="ECO:0007669"/>
    <property type="project" value="UniProtKB-UniRule"/>
</dbReference>
<sequence>MFDVGFQELLLIGVVALIVVGPERLPKLARVAGMWIGRARRTLSSVKQEIDRELKTEELKEVLERQSRTNPLETILEEPPKTTVRPAEGTRETTDSSATRLPSAGVEDDPRRTD</sequence>
<dbReference type="InterPro" id="IPR003369">
    <property type="entry name" value="TatA/B/E"/>
</dbReference>
<keyword evidence="4 9" id="KW-0812">Transmembrane</keyword>
<evidence type="ECO:0000313" key="11">
    <source>
        <dbReference type="EMBL" id="NEV62740.1"/>
    </source>
</evidence>
<evidence type="ECO:0000256" key="9">
    <source>
        <dbReference type="HAMAP-Rule" id="MF_00237"/>
    </source>
</evidence>
<dbReference type="GO" id="GO:0033281">
    <property type="term" value="C:TAT protein transport complex"/>
    <property type="evidence" value="ECO:0007669"/>
    <property type="project" value="UniProtKB-UniRule"/>
</dbReference>
<evidence type="ECO:0000256" key="7">
    <source>
        <dbReference type="ARBA" id="ARBA00023010"/>
    </source>
</evidence>
<keyword evidence="6 9" id="KW-1133">Transmembrane helix</keyword>
<protein>
    <recommendedName>
        <fullName evidence="9">Sec-independent protein translocase protein TatB</fullName>
    </recommendedName>
</protein>
<keyword evidence="5 9" id="KW-0653">Protein transport</keyword>